<reference evidence="5 6" key="1">
    <citation type="submission" date="2020-06" db="EMBL/GenBank/DDBJ databases">
        <authorList>
            <person name="Kang J."/>
        </authorList>
    </citation>
    <scope>NUCLEOTIDE SEQUENCE [LARGE SCALE GENOMIC DNA]</scope>
    <source>
        <strain evidence="5 6">DCY120</strain>
    </source>
</reference>
<name>A0A850R116_9LACO</name>
<dbReference type="AlphaFoldDB" id="A0A850R116"/>
<dbReference type="PROSITE" id="PS51118">
    <property type="entry name" value="HTH_HXLR"/>
    <property type="match status" value="1"/>
</dbReference>
<keyword evidence="3" id="KW-0804">Transcription</keyword>
<accession>A0A850R116</accession>
<keyword evidence="1" id="KW-0805">Transcription regulation</keyword>
<dbReference type="PANTHER" id="PTHR33204:SF29">
    <property type="entry name" value="TRANSCRIPTIONAL REGULATOR"/>
    <property type="match status" value="1"/>
</dbReference>
<dbReference type="Proteomes" id="UP000563523">
    <property type="component" value="Unassembled WGS sequence"/>
</dbReference>
<protein>
    <submittedName>
        <fullName evidence="5">Helix-turn-helix transcriptional regulator</fullName>
    </submittedName>
</protein>
<feature type="domain" description="HTH hxlR-type" evidence="4">
    <location>
        <begin position="20"/>
        <end position="119"/>
    </location>
</feature>
<evidence type="ECO:0000256" key="2">
    <source>
        <dbReference type="ARBA" id="ARBA00023125"/>
    </source>
</evidence>
<dbReference type="Pfam" id="PF01638">
    <property type="entry name" value="HxlR"/>
    <property type="match status" value="1"/>
</dbReference>
<keyword evidence="2" id="KW-0238">DNA-binding</keyword>
<evidence type="ECO:0000259" key="4">
    <source>
        <dbReference type="PROSITE" id="PS51118"/>
    </source>
</evidence>
<evidence type="ECO:0000313" key="6">
    <source>
        <dbReference type="Proteomes" id="UP000563523"/>
    </source>
</evidence>
<gene>
    <name evidence="5" type="ORF">HU830_05485</name>
</gene>
<dbReference type="InterPro" id="IPR036390">
    <property type="entry name" value="WH_DNA-bd_sf"/>
</dbReference>
<evidence type="ECO:0000256" key="1">
    <source>
        <dbReference type="ARBA" id="ARBA00023015"/>
    </source>
</evidence>
<dbReference type="GO" id="GO:0003677">
    <property type="term" value="F:DNA binding"/>
    <property type="evidence" value="ECO:0007669"/>
    <property type="project" value="UniProtKB-KW"/>
</dbReference>
<dbReference type="Gene3D" id="1.10.10.10">
    <property type="entry name" value="Winged helix-like DNA-binding domain superfamily/Winged helix DNA-binding domain"/>
    <property type="match status" value="1"/>
</dbReference>
<dbReference type="PANTHER" id="PTHR33204">
    <property type="entry name" value="TRANSCRIPTIONAL REGULATOR, MARR FAMILY"/>
    <property type="match status" value="1"/>
</dbReference>
<comment type="caution">
    <text evidence="5">The sequence shown here is derived from an EMBL/GenBank/DDBJ whole genome shotgun (WGS) entry which is preliminary data.</text>
</comment>
<sequence>MTDELRKSVLEKLERQEYNCPKEITLAMINGKWKINLLYHLSHDGDYYFHEFQELLPQASHKELNLKLQELIADGLVTRTPESTRPVKVNYSITPLGQTLIPIIDQMYTWGSKRLKDLQLDATAFALGKTHGHPSEND</sequence>
<dbReference type="EMBL" id="JABZEC010000004">
    <property type="protein sequence ID" value="NVY96613.1"/>
    <property type="molecule type" value="Genomic_DNA"/>
</dbReference>
<keyword evidence="6" id="KW-1185">Reference proteome</keyword>
<dbReference type="SUPFAM" id="SSF46785">
    <property type="entry name" value="Winged helix' DNA-binding domain"/>
    <property type="match status" value="1"/>
</dbReference>
<evidence type="ECO:0000256" key="3">
    <source>
        <dbReference type="ARBA" id="ARBA00023163"/>
    </source>
</evidence>
<evidence type="ECO:0000313" key="5">
    <source>
        <dbReference type="EMBL" id="NVY96613.1"/>
    </source>
</evidence>
<dbReference type="RefSeq" id="WP_176942773.1">
    <property type="nucleotide sequence ID" value="NZ_JABZEC010000004.1"/>
</dbReference>
<dbReference type="InterPro" id="IPR002577">
    <property type="entry name" value="HTH_HxlR"/>
</dbReference>
<dbReference type="InterPro" id="IPR036388">
    <property type="entry name" value="WH-like_DNA-bd_sf"/>
</dbReference>
<proteinExistence type="predicted"/>
<organism evidence="5 6">
    <name type="scientific">Bombilactobacillus apium</name>
    <dbReference type="NCBI Taxonomy" id="2675299"/>
    <lineage>
        <taxon>Bacteria</taxon>
        <taxon>Bacillati</taxon>
        <taxon>Bacillota</taxon>
        <taxon>Bacilli</taxon>
        <taxon>Lactobacillales</taxon>
        <taxon>Lactobacillaceae</taxon>
        <taxon>Bombilactobacillus</taxon>
    </lineage>
</organism>